<evidence type="ECO:0000313" key="1">
    <source>
        <dbReference type="EMBL" id="CAG8662713.1"/>
    </source>
</evidence>
<dbReference type="Proteomes" id="UP000789739">
    <property type="component" value="Unassembled WGS sequence"/>
</dbReference>
<dbReference type="AlphaFoldDB" id="A0A9N9HBE1"/>
<comment type="caution">
    <text evidence="1">The sequence shown here is derived from an EMBL/GenBank/DDBJ whole genome shotgun (WGS) entry which is preliminary data.</text>
</comment>
<keyword evidence="2" id="KW-1185">Reference proteome</keyword>
<gene>
    <name evidence="1" type="ORF">PBRASI_LOCUS10874</name>
</gene>
<organism evidence="1 2">
    <name type="scientific">Paraglomus brasilianum</name>
    <dbReference type="NCBI Taxonomy" id="144538"/>
    <lineage>
        <taxon>Eukaryota</taxon>
        <taxon>Fungi</taxon>
        <taxon>Fungi incertae sedis</taxon>
        <taxon>Mucoromycota</taxon>
        <taxon>Glomeromycotina</taxon>
        <taxon>Glomeromycetes</taxon>
        <taxon>Paraglomerales</taxon>
        <taxon>Paraglomeraceae</taxon>
        <taxon>Paraglomus</taxon>
    </lineage>
</organism>
<sequence length="81" mass="9071">DLGQQVQQIQNIGHSCTPQLDNRIQQLQQIGLWSPYPGGNLPQTSQPWVFLSLNSTDRFGIEPIFTDAGIVSLNFCKTLEE</sequence>
<feature type="non-terminal residue" evidence="1">
    <location>
        <position position="81"/>
    </location>
</feature>
<protein>
    <submittedName>
        <fullName evidence="1">4491_t:CDS:1</fullName>
    </submittedName>
</protein>
<reference evidence="1" key="1">
    <citation type="submission" date="2021-06" db="EMBL/GenBank/DDBJ databases">
        <authorList>
            <person name="Kallberg Y."/>
            <person name="Tangrot J."/>
            <person name="Rosling A."/>
        </authorList>
    </citation>
    <scope>NUCLEOTIDE SEQUENCE</scope>
    <source>
        <strain evidence="1">BR232B</strain>
    </source>
</reference>
<accession>A0A9N9HBE1</accession>
<dbReference type="EMBL" id="CAJVPI010003833">
    <property type="protein sequence ID" value="CAG8662713.1"/>
    <property type="molecule type" value="Genomic_DNA"/>
</dbReference>
<evidence type="ECO:0000313" key="2">
    <source>
        <dbReference type="Proteomes" id="UP000789739"/>
    </source>
</evidence>
<name>A0A9N9HBE1_9GLOM</name>
<proteinExistence type="predicted"/>